<dbReference type="Proteomes" id="UP000499080">
    <property type="component" value="Unassembled WGS sequence"/>
</dbReference>
<dbReference type="AlphaFoldDB" id="A0A4Y2AL69"/>
<evidence type="ECO:0000313" key="3">
    <source>
        <dbReference type="Proteomes" id="UP000499080"/>
    </source>
</evidence>
<proteinExistence type="predicted"/>
<name>A0A4Y2AL69_ARAVE</name>
<comment type="caution">
    <text evidence="2">The sequence shown here is derived from an EMBL/GenBank/DDBJ whole genome shotgun (WGS) entry which is preliminary data.</text>
</comment>
<accession>A0A4Y2AL69</accession>
<evidence type="ECO:0000256" key="1">
    <source>
        <dbReference type="SAM" id="MobiDB-lite"/>
    </source>
</evidence>
<reference evidence="2 3" key="1">
    <citation type="journal article" date="2019" name="Sci. Rep.">
        <title>Orb-weaving spider Araneus ventricosus genome elucidates the spidroin gene catalogue.</title>
        <authorList>
            <person name="Kono N."/>
            <person name="Nakamura H."/>
            <person name="Ohtoshi R."/>
            <person name="Moran D.A.P."/>
            <person name="Shinohara A."/>
            <person name="Yoshida Y."/>
            <person name="Fujiwara M."/>
            <person name="Mori M."/>
            <person name="Tomita M."/>
            <person name="Arakawa K."/>
        </authorList>
    </citation>
    <scope>NUCLEOTIDE SEQUENCE [LARGE SCALE GENOMIC DNA]</scope>
</reference>
<dbReference type="EMBL" id="BGPR01000019">
    <property type="protein sequence ID" value="GBL79734.1"/>
    <property type="molecule type" value="Genomic_DNA"/>
</dbReference>
<feature type="region of interest" description="Disordered" evidence="1">
    <location>
        <begin position="1"/>
        <end position="22"/>
    </location>
</feature>
<protein>
    <submittedName>
        <fullName evidence="2">Uncharacterized protein</fullName>
    </submittedName>
</protein>
<keyword evidence="3" id="KW-1185">Reference proteome</keyword>
<evidence type="ECO:0000313" key="2">
    <source>
        <dbReference type="EMBL" id="GBL79734.1"/>
    </source>
</evidence>
<sequence>MLINVRTSKPGRSLWDPHTTHEPRAMGTRFTLDCSGALPSSIQGTHTDQHAGHPCFTNGSHRNIIRCTSGARAKLLRDVNSLQMDIA</sequence>
<gene>
    <name evidence="2" type="ORF">AVEN_18255_1</name>
</gene>
<organism evidence="2 3">
    <name type="scientific">Araneus ventricosus</name>
    <name type="common">Orbweaver spider</name>
    <name type="synonym">Epeira ventricosa</name>
    <dbReference type="NCBI Taxonomy" id="182803"/>
    <lineage>
        <taxon>Eukaryota</taxon>
        <taxon>Metazoa</taxon>
        <taxon>Ecdysozoa</taxon>
        <taxon>Arthropoda</taxon>
        <taxon>Chelicerata</taxon>
        <taxon>Arachnida</taxon>
        <taxon>Araneae</taxon>
        <taxon>Araneomorphae</taxon>
        <taxon>Entelegynae</taxon>
        <taxon>Araneoidea</taxon>
        <taxon>Araneidae</taxon>
        <taxon>Araneus</taxon>
    </lineage>
</organism>